<keyword evidence="1" id="KW-0677">Repeat</keyword>
<dbReference type="Gene3D" id="3.10.580.10">
    <property type="entry name" value="CBS-domain"/>
    <property type="match status" value="2"/>
</dbReference>
<evidence type="ECO:0000256" key="4">
    <source>
        <dbReference type="SAM" id="MobiDB-lite"/>
    </source>
</evidence>
<feature type="domain" description="CBS" evidence="5">
    <location>
        <begin position="92"/>
        <end position="158"/>
    </location>
</feature>
<reference evidence="6" key="1">
    <citation type="submission" date="2020-05" db="EMBL/GenBank/DDBJ databases">
        <title>Phylogenomic resolution of chytrid fungi.</title>
        <authorList>
            <person name="Stajich J.E."/>
            <person name="Amses K."/>
            <person name="Simmons R."/>
            <person name="Seto K."/>
            <person name="Myers J."/>
            <person name="Bonds A."/>
            <person name="Quandt C.A."/>
            <person name="Barry K."/>
            <person name="Liu P."/>
            <person name="Grigoriev I."/>
            <person name="Longcore J.E."/>
            <person name="James T.Y."/>
        </authorList>
    </citation>
    <scope>NUCLEOTIDE SEQUENCE</scope>
    <source>
        <strain evidence="6">JEL0513</strain>
    </source>
</reference>
<dbReference type="Pfam" id="PF00571">
    <property type="entry name" value="CBS"/>
    <property type="match status" value="1"/>
</dbReference>
<dbReference type="PANTHER" id="PTHR13780">
    <property type="entry name" value="AMP-ACTIVATED PROTEIN KINASE, GAMMA REGULATORY SUBUNIT"/>
    <property type="match status" value="1"/>
</dbReference>
<feature type="compositionally biased region" description="Low complexity" evidence="4">
    <location>
        <begin position="8"/>
        <end position="43"/>
    </location>
</feature>
<sequence length="452" mass="50288">MIASNATSSQQYSQPQELQLQQQQQQQQQQHQPQEPQQQQQQQANEDNLKNNLELSKAALLLSNDIKSIRAALDAIPISTLIAHLRSRQPDSLPLTLISVHENTPLSQVLRVLSENNILAVPVYRDSVDFQAEKVFTGIVSIYDVLAYTVFQKLFNDLENLETEVTSSSFQNVDKEAAEFFSTSVSVLLGQTAESAMSWTLHSSEPCSVLLQMITTPPYHRILVIDDDEAIRRVIFDEEDVPQNTTGCVLMITQRDLLEFIYTYRDTIQPSAVSHVLTTPVATIEYIAKQYSSHHNNQQDDANQIASALFQKPHVIKVPAECTALAAFRIMYMHRVSAVAITVSNTDPKIVANLSASDLRGITTGADDGDHVTRLEALLMLPVFEFLERVAGRRAGGQIAVDQLRTAVRADSFEHVVRTVLGDGIHRVWIEDGEEGVVGVLTVGDMLGVFRD</sequence>
<organism evidence="6 7">
    <name type="scientific">Physocladia obscura</name>
    <dbReference type="NCBI Taxonomy" id="109957"/>
    <lineage>
        <taxon>Eukaryota</taxon>
        <taxon>Fungi</taxon>
        <taxon>Fungi incertae sedis</taxon>
        <taxon>Chytridiomycota</taxon>
        <taxon>Chytridiomycota incertae sedis</taxon>
        <taxon>Chytridiomycetes</taxon>
        <taxon>Chytridiales</taxon>
        <taxon>Chytriomycetaceae</taxon>
        <taxon>Physocladia</taxon>
    </lineage>
</organism>
<evidence type="ECO:0000256" key="1">
    <source>
        <dbReference type="ARBA" id="ARBA00022737"/>
    </source>
</evidence>
<dbReference type="SUPFAM" id="SSF54631">
    <property type="entry name" value="CBS-domain pair"/>
    <property type="match status" value="2"/>
</dbReference>
<gene>
    <name evidence="6" type="ORF">HK100_000904</name>
</gene>
<dbReference type="InterPro" id="IPR000644">
    <property type="entry name" value="CBS_dom"/>
</dbReference>
<protein>
    <recommendedName>
        <fullName evidence="5">CBS domain-containing protein</fullName>
    </recommendedName>
</protein>
<evidence type="ECO:0000313" key="7">
    <source>
        <dbReference type="Proteomes" id="UP001211907"/>
    </source>
</evidence>
<feature type="region of interest" description="Disordered" evidence="4">
    <location>
        <begin position="1"/>
        <end position="46"/>
    </location>
</feature>
<proteinExistence type="predicted"/>
<dbReference type="Proteomes" id="UP001211907">
    <property type="component" value="Unassembled WGS sequence"/>
</dbReference>
<dbReference type="InterPro" id="IPR050511">
    <property type="entry name" value="AMPK_gamma/SDS23_families"/>
</dbReference>
<dbReference type="PROSITE" id="PS51371">
    <property type="entry name" value="CBS"/>
    <property type="match status" value="1"/>
</dbReference>
<dbReference type="SMART" id="SM00116">
    <property type="entry name" value="CBS"/>
    <property type="match status" value="3"/>
</dbReference>
<keyword evidence="7" id="KW-1185">Reference proteome</keyword>
<evidence type="ECO:0000259" key="5">
    <source>
        <dbReference type="PROSITE" id="PS51371"/>
    </source>
</evidence>
<name>A0AAD5SXL7_9FUNG</name>
<dbReference type="EMBL" id="JADGJH010001189">
    <property type="protein sequence ID" value="KAJ3117028.1"/>
    <property type="molecule type" value="Genomic_DNA"/>
</dbReference>
<dbReference type="InterPro" id="IPR046342">
    <property type="entry name" value="CBS_dom_sf"/>
</dbReference>
<dbReference type="AlphaFoldDB" id="A0AAD5SXL7"/>
<evidence type="ECO:0000313" key="6">
    <source>
        <dbReference type="EMBL" id="KAJ3117028.1"/>
    </source>
</evidence>
<dbReference type="PANTHER" id="PTHR13780:SF128">
    <property type="entry name" value="CBS DOMAIN-CONTAINING PROTEIN"/>
    <property type="match status" value="1"/>
</dbReference>
<evidence type="ECO:0000256" key="3">
    <source>
        <dbReference type="PROSITE-ProRule" id="PRU00703"/>
    </source>
</evidence>
<accession>A0AAD5SXL7</accession>
<comment type="caution">
    <text evidence="6">The sequence shown here is derived from an EMBL/GenBank/DDBJ whole genome shotgun (WGS) entry which is preliminary data.</text>
</comment>
<evidence type="ECO:0000256" key="2">
    <source>
        <dbReference type="ARBA" id="ARBA00023122"/>
    </source>
</evidence>
<keyword evidence="2 3" id="KW-0129">CBS domain</keyword>